<evidence type="ECO:0000313" key="2">
    <source>
        <dbReference type="Proteomes" id="UP000594205"/>
    </source>
</evidence>
<dbReference type="RefSeq" id="WP_194044285.1">
    <property type="nucleotide sequence ID" value="NZ_CP063373.1"/>
</dbReference>
<accession>A0A7M2SPF6</accession>
<dbReference type="KEGG" id="sfeu:IM697_02585"/>
<sequence length="103" mass="11222">MPAPSGCAEPSVRFNVVTGSTLWGQSKASCNSAKTSTLTTEIKWDKNLLPDPLTAKNAMTDTRKDWTVGVSSCDNGNKRGYYARGYWNGGTYHDTSPRDVRAC</sequence>
<dbReference type="Proteomes" id="UP000594205">
    <property type="component" value="Chromosome"/>
</dbReference>
<keyword evidence="2" id="KW-1185">Reference proteome</keyword>
<evidence type="ECO:0000313" key="1">
    <source>
        <dbReference type="EMBL" id="QOV37353.1"/>
    </source>
</evidence>
<proteinExistence type="predicted"/>
<organism evidence="1 2">
    <name type="scientific">Streptomyces ferrugineus</name>
    <dbReference type="NCBI Taxonomy" id="1413221"/>
    <lineage>
        <taxon>Bacteria</taxon>
        <taxon>Bacillati</taxon>
        <taxon>Actinomycetota</taxon>
        <taxon>Actinomycetes</taxon>
        <taxon>Kitasatosporales</taxon>
        <taxon>Streptomycetaceae</taxon>
        <taxon>Streptomyces</taxon>
    </lineage>
</organism>
<dbReference type="EMBL" id="CP063373">
    <property type="protein sequence ID" value="QOV37353.1"/>
    <property type="molecule type" value="Genomic_DNA"/>
</dbReference>
<name>A0A7M2SPF6_9ACTN</name>
<protein>
    <submittedName>
        <fullName evidence="1">Uncharacterized protein</fullName>
    </submittedName>
</protein>
<gene>
    <name evidence="1" type="ORF">IM697_02585</name>
</gene>
<reference evidence="1 2" key="1">
    <citation type="submission" date="2020-10" db="EMBL/GenBank/DDBJ databases">
        <title>Streptomyces ferrugineus complate genome analysis.</title>
        <authorList>
            <person name="Anwar N."/>
        </authorList>
    </citation>
    <scope>NUCLEOTIDE SEQUENCE [LARGE SCALE GENOMIC DNA]</scope>
    <source>
        <strain evidence="1 2">CCTCC AA2014009</strain>
    </source>
</reference>
<dbReference type="AlphaFoldDB" id="A0A7M2SPF6"/>